<proteinExistence type="predicted"/>
<name>A0A7R9QSM7_9ACAR</name>
<dbReference type="Gene3D" id="2.60.40.4100">
    <property type="entry name" value="Zona pellucida, ZP-C domain"/>
    <property type="match status" value="1"/>
</dbReference>
<reference evidence="2" key="1">
    <citation type="submission" date="2020-11" db="EMBL/GenBank/DDBJ databases">
        <authorList>
            <person name="Tran Van P."/>
        </authorList>
    </citation>
    <scope>NUCLEOTIDE SEQUENCE</scope>
</reference>
<dbReference type="Proteomes" id="UP000728032">
    <property type="component" value="Unassembled WGS sequence"/>
</dbReference>
<dbReference type="InterPro" id="IPR042235">
    <property type="entry name" value="ZP-C_dom"/>
</dbReference>
<dbReference type="InterPro" id="IPR001507">
    <property type="entry name" value="ZP_dom"/>
</dbReference>
<evidence type="ECO:0000313" key="2">
    <source>
        <dbReference type="EMBL" id="CAD7655261.1"/>
    </source>
</evidence>
<dbReference type="Pfam" id="PF25301">
    <property type="entry name" value="CUT_C"/>
    <property type="match status" value="1"/>
</dbReference>
<feature type="non-terminal residue" evidence="2">
    <location>
        <position position="1"/>
    </location>
</feature>
<organism evidence="2">
    <name type="scientific">Oppiella nova</name>
    <dbReference type="NCBI Taxonomy" id="334625"/>
    <lineage>
        <taxon>Eukaryota</taxon>
        <taxon>Metazoa</taxon>
        <taxon>Ecdysozoa</taxon>
        <taxon>Arthropoda</taxon>
        <taxon>Chelicerata</taxon>
        <taxon>Arachnida</taxon>
        <taxon>Acari</taxon>
        <taxon>Acariformes</taxon>
        <taxon>Sarcoptiformes</taxon>
        <taxon>Oribatida</taxon>
        <taxon>Brachypylina</taxon>
        <taxon>Oppioidea</taxon>
        <taxon>Oppiidae</taxon>
        <taxon>Oppiella</taxon>
    </lineage>
</organism>
<keyword evidence="3" id="KW-1185">Reference proteome</keyword>
<dbReference type="AlphaFoldDB" id="A0A7R9QSM7"/>
<sequence>MYIFVVTLQPFHGIVHTRGHRRQPCLTYGTGSFNTTLKVSLLADESEELYCGYNKFNGDRSVSVAVRPHKSLELSDDKYYFMTCEQLGYKSVRGGTYSVSLKLSDLSGQRVSRAVHGNSYVLRAQLTPYDIITTLRMKNCFSFGTDTEHVKLLDEYGCPTAAQLMSEFIYNTSHTAEAIVYEMFKFPDSHKLYIQCDAILCRGGCREPVCDSPNSKGQDLATDSYSLISSSTTVYVFEPSDDN</sequence>
<evidence type="ECO:0000259" key="1">
    <source>
        <dbReference type="PROSITE" id="PS51034"/>
    </source>
</evidence>
<dbReference type="EMBL" id="CAJPVJ010009212">
    <property type="protein sequence ID" value="CAG2172448.1"/>
    <property type="molecule type" value="Genomic_DNA"/>
</dbReference>
<dbReference type="InterPro" id="IPR057475">
    <property type="entry name" value="CUT_C"/>
</dbReference>
<dbReference type="PANTHER" id="PTHR46560:SF9">
    <property type="entry name" value="ZP DOMAIN-CONTAINING PROTEIN"/>
    <property type="match status" value="1"/>
</dbReference>
<gene>
    <name evidence="2" type="ORF">ONB1V03_LOCUS11904</name>
</gene>
<accession>A0A7R9QSM7</accession>
<dbReference type="PANTHER" id="PTHR46560">
    <property type="entry name" value="CYPHER, ISOFORM B"/>
    <property type="match status" value="1"/>
</dbReference>
<evidence type="ECO:0000313" key="3">
    <source>
        <dbReference type="Proteomes" id="UP000728032"/>
    </source>
</evidence>
<dbReference type="OrthoDB" id="6415313at2759"/>
<dbReference type="EMBL" id="OC924037">
    <property type="protein sequence ID" value="CAD7655261.1"/>
    <property type="molecule type" value="Genomic_DNA"/>
</dbReference>
<feature type="domain" description="ZP" evidence="1">
    <location>
        <begin position="1"/>
        <end position="217"/>
    </location>
</feature>
<dbReference type="PROSITE" id="PS51034">
    <property type="entry name" value="ZP_2"/>
    <property type="match status" value="1"/>
</dbReference>
<protein>
    <recommendedName>
        <fullName evidence="1">ZP domain-containing protein</fullName>
    </recommendedName>
</protein>